<dbReference type="AlphaFoldDB" id="A0A388LNF5"/>
<dbReference type="EMBL" id="BFEA01000454">
    <property type="protein sequence ID" value="GBG83848.1"/>
    <property type="molecule type" value="Genomic_DNA"/>
</dbReference>
<evidence type="ECO:0000313" key="3">
    <source>
        <dbReference type="Proteomes" id="UP000265515"/>
    </source>
</evidence>
<organism evidence="2 3">
    <name type="scientific">Chara braunii</name>
    <name type="common">Braun's stonewort</name>
    <dbReference type="NCBI Taxonomy" id="69332"/>
    <lineage>
        <taxon>Eukaryota</taxon>
        <taxon>Viridiplantae</taxon>
        <taxon>Streptophyta</taxon>
        <taxon>Charophyceae</taxon>
        <taxon>Charales</taxon>
        <taxon>Characeae</taxon>
        <taxon>Chara</taxon>
    </lineage>
</organism>
<evidence type="ECO:0000256" key="1">
    <source>
        <dbReference type="SAM" id="MobiDB-lite"/>
    </source>
</evidence>
<dbReference type="Proteomes" id="UP000265515">
    <property type="component" value="Unassembled WGS sequence"/>
</dbReference>
<feature type="region of interest" description="Disordered" evidence="1">
    <location>
        <begin position="1"/>
        <end position="30"/>
    </location>
</feature>
<proteinExistence type="predicted"/>
<sequence>MHFKKSYNDDDDDDDDDDDQGCIVDGASDMIGMDAEQRWTAGRLDGESSVQHLRALEVLGKSIFGRLKF</sequence>
<evidence type="ECO:0000313" key="2">
    <source>
        <dbReference type="EMBL" id="GBG83848.1"/>
    </source>
</evidence>
<gene>
    <name evidence="2" type="ORF">CBR_g37647</name>
</gene>
<keyword evidence="3" id="KW-1185">Reference proteome</keyword>
<protein>
    <submittedName>
        <fullName evidence="2">Uncharacterized protein</fullName>
    </submittedName>
</protein>
<dbReference type="Gramene" id="GBG83848">
    <property type="protein sequence ID" value="GBG83848"/>
    <property type="gene ID" value="CBR_g37647"/>
</dbReference>
<comment type="caution">
    <text evidence="2">The sequence shown here is derived from an EMBL/GenBank/DDBJ whole genome shotgun (WGS) entry which is preliminary data.</text>
</comment>
<name>A0A388LNF5_CHABU</name>
<reference evidence="2 3" key="1">
    <citation type="journal article" date="2018" name="Cell">
        <title>The Chara Genome: Secondary Complexity and Implications for Plant Terrestrialization.</title>
        <authorList>
            <person name="Nishiyama T."/>
            <person name="Sakayama H."/>
            <person name="Vries J.D."/>
            <person name="Buschmann H."/>
            <person name="Saint-Marcoux D."/>
            <person name="Ullrich K.K."/>
            <person name="Haas F.B."/>
            <person name="Vanderstraeten L."/>
            <person name="Becker D."/>
            <person name="Lang D."/>
            <person name="Vosolsobe S."/>
            <person name="Rombauts S."/>
            <person name="Wilhelmsson P.K.I."/>
            <person name="Janitza P."/>
            <person name="Kern R."/>
            <person name="Heyl A."/>
            <person name="Rumpler F."/>
            <person name="Villalobos L.I.A.C."/>
            <person name="Clay J.M."/>
            <person name="Skokan R."/>
            <person name="Toyoda A."/>
            <person name="Suzuki Y."/>
            <person name="Kagoshima H."/>
            <person name="Schijlen E."/>
            <person name="Tajeshwar N."/>
            <person name="Catarino B."/>
            <person name="Hetherington A.J."/>
            <person name="Saltykova A."/>
            <person name="Bonnot C."/>
            <person name="Breuninger H."/>
            <person name="Symeonidi A."/>
            <person name="Radhakrishnan G.V."/>
            <person name="Van Nieuwerburgh F."/>
            <person name="Deforce D."/>
            <person name="Chang C."/>
            <person name="Karol K.G."/>
            <person name="Hedrich R."/>
            <person name="Ulvskov P."/>
            <person name="Glockner G."/>
            <person name="Delwiche C.F."/>
            <person name="Petrasek J."/>
            <person name="Van de Peer Y."/>
            <person name="Friml J."/>
            <person name="Beilby M."/>
            <person name="Dolan L."/>
            <person name="Kohara Y."/>
            <person name="Sugano S."/>
            <person name="Fujiyama A."/>
            <person name="Delaux P.-M."/>
            <person name="Quint M."/>
            <person name="TheiBen G."/>
            <person name="Hagemann M."/>
            <person name="Harholt J."/>
            <person name="Dunand C."/>
            <person name="Zachgo S."/>
            <person name="Langdale J."/>
            <person name="Maumus F."/>
            <person name="Straeten D.V.D."/>
            <person name="Gould S.B."/>
            <person name="Rensing S.A."/>
        </authorList>
    </citation>
    <scope>NUCLEOTIDE SEQUENCE [LARGE SCALE GENOMIC DNA]</scope>
    <source>
        <strain evidence="2 3">S276</strain>
    </source>
</reference>
<feature type="compositionally biased region" description="Acidic residues" evidence="1">
    <location>
        <begin position="9"/>
        <end position="20"/>
    </location>
</feature>
<accession>A0A388LNF5</accession>